<dbReference type="AlphaFoldDB" id="A0AAW3ZQ47"/>
<reference evidence="2 3" key="1">
    <citation type="submission" date="2020-09" db="EMBL/GenBank/DDBJ databases">
        <title>Pseudoxanthomonas sp. CAU 1598 isolated from sand of Yaerae Beach.</title>
        <authorList>
            <person name="Kim W."/>
        </authorList>
    </citation>
    <scope>NUCLEOTIDE SEQUENCE [LARGE SCALE GENOMIC DNA]</scope>
    <source>
        <strain evidence="2 3">CAU 1598</strain>
    </source>
</reference>
<organism evidence="2 3">
    <name type="scientific">Pseudomarimonas arenosa</name>
    <dbReference type="NCBI Taxonomy" id="2774145"/>
    <lineage>
        <taxon>Bacteria</taxon>
        <taxon>Pseudomonadati</taxon>
        <taxon>Pseudomonadota</taxon>
        <taxon>Gammaproteobacteria</taxon>
        <taxon>Lysobacterales</taxon>
        <taxon>Lysobacteraceae</taxon>
        <taxon>Pseudomarimonas</taxon>
    </lineage>
</organism>
<evidence type="ECO:0000256" key="1">
    <source>
        <dbReference type="SAM" id="SignalP"/>
    </source>
</evidence>
<dbReference type="RefSeq" id="WP_192030699.1">
    <property type="nucleotide sequence ID" value="NZ_JACYTR010000046.1"/>
</dbReference>
<dbReference type="Proteomes" id="UP000613768">
    <property type="component" value="Unassembled WGS sequence"/>
</dbReference>
<comment type="caution">
    <text evidence="2">The sequence shown here is derived from an EMBL/GenBank/DDBJ whole genome shotgun (WGS) entry which is preliminary data.</text>
</comment>
<gene>
    <name evidence="2" type="ORF">IFO71_16155</name>
</gene>
<evidence type="ECO:0000313" key="3">
    <source>
        <dbReference type="Proteomes" id="UP000613768"/>
    </source>
</evidence>
<keyword evidence="1" id="KW-0732">Signal</keyword>
<dbReference type="EMBL" id="JACYTR010000046">
    <property type="protein sequence ID" value="MBD8527277.1"/>
    <property type="molecule type" value="Genomic_DNA"/>
</dbReference>
<sequence length="128" mass="13674">MNTKPLALALALAGLALASPSSASQQLACEMLVSTWRADSETGKKIPVPGATVTVADVRSGWSRTKITNHSGRQIFRGIRADASGHQTVTVEAAGYETQVYNDIECPVGQRIQGRFVLEKPVFANGFE</sequence>
<keyword evidence="2" id="KW-0121">Carboxypeptidase</keyword>
<keyword evidence="2" id="KW-0645">Protease</keyword>
<keyword evidence="2" id="KW-0378">Hydrolase</keyword>
<dbReference type="GO" id="GO:0004180">
    <property type="term" value="F:carboxypeptidase activity"/>
    <property type="evidence" value="ECO:0007669"/>
    <property type="project" value="UniProtKB-KW"/>
</dbReference>
<accession>A0AAW3ZQ47</accession>
<proteinExistence type="predicted"/>
<dbReference type="SUPFAM" id="SSF49464">
    <property type="entry name" value="Carboxypeptidase regulatory domain-like"/>
    <property type="match status" value="1"/>
</dbReference>
<evidence type="ECO:0000313" key="2">
    <source>
        <dbReference type="EMBL" id="MBD8527277.1"/>
    </source>
</evidence>
<dbReference type="InterPro" id="IPR008969">
    <property type="entry name" value="CarboxyPept-like_regulatory"/>
</dbReference>
<protein>
    <submittedName>
        <fullName evidence="2">Carboxypeptidase regulatory-like domain-containing protein</fullName>
    </submittedName>
</protein>
<name>A0AAW3ZQ47_9GAMM</name>
<dbReference type="Pfam" id="PF13620">
    <property type="entry name" value="CarboxypepD_reg"/>
    <property type="match status" value="1"/>
</dbReference>
<dbReference type="Gene3D" id="2.60.40.1120">
    <property type="entry name" value="Carboxypeptidase-like, regulatory domain"/>
    <property type="match status" value="1"/>
</dbReference>
<feature type="chain" id="PRO_5043800641" evidence="1">
    <location>
        <begin position="24"/>
        <end position="128"/>
    </location>
</feature>
<feature type="signal peptide" evidence="1">
    <location>
        <begin position="1"/>
        <end position="23"/>
    </location>
</feature>
<keyword evidence="3" id="KW-1185">Reference proteome</keyword>